<dbReference type="Proteomes" id="UP001204142">
    <property type="component" value="Unassembled WGS sequence"/>
</dbReference>
<name>A0ABT1WDD5_9BURK</name>
<protein>
    <submittedName>
        <fullName evidence="1">TolC family protein</fullName>
    </submittedName>
</protein>
<accession>A0ABT1WDD5</accession>
<dbReference type="InterPro" id="IPR010131">
    <property type="entry name" value="MdtP/NodT-like"/>
</dbReference>
<comment type="caution">
    <text evidence="1">The sequence shown here is derived from an EMBL/GenBank/DDBJ whole genome shotgun (WGS) entry which is preliminary data.</text>
</comment>
<keyword evidence="2" id="KW-1185">Reference proteome</keyword>
<dbReference type="RefSeq" id="WP_256763181.1">
    <property type="nucleotide sequence ID" value="NZ_JANIGO010000001.1"/>
</dbReference>
<gene>
    <name evidence="1" type="ORF">NQT62_03500</name>
</gene>
<dbReference type="EMBL" id="JANIGO010000001">
    <property type="protein sequence ID" value="MCQ8895505.1"/>
    <property type="molecule type" value="Genomic_DNA"/>
</dbReference>
<reference evidence="1 2" key="1">
    <citation type="submission" date="2022-07" db="EMBL/GenBank/DDBJ databases">
        <authorList>
            <person name="Xamxidin M."/>
            <person name="Wu M."/>
        </authorList>
    </citation>
    <scope>NUCLEOTIDE SEQUENCE [LARGE SCALE GENOMIC DNA]</scope>
    <source>
        <strain evidence="1 2">NBRC 111650</strain>
    </source>
</reference>
<evidence type="ECO:0000313" key="1">
    <source>
        <dbReference type="EMBL" id="MCQ8895505.1"/>
    </source>
</evidence>
<dbReference type="PROSITE" id="PS51257">
    <property type="entry name" value="PROKAR_LIPOPROTEIN"/>
    <property type="match status" value="1"/>
</dbReference>
<dbReference type="Gene3D" id="1.20.1600.10">
    <property type="entry name" value="Outer membrane efflux proteins (OEP)"/>
    <property type="match status" value="1"/>
</dbReference>
<dbReference type="SUPFAM" id="SSF56954">
    <property type="entry name" value="Outer membrane efflux proteins (OEP)"/>
    <property type="match status" value="1"/>
</dbReference>
<evidence type="ECO:0000313" key="2">
    <source>
        <dbReference type="Proteomes" id="UP001204142"/>
    </source>
</evidence>
<proteinExistence type="predicted"/>
<sequence>MTERLHFHLPARVWVMPALALFLSSCASMDVNRSMERINSRHVEFTQDLLQLAQTPGQRKAMREKADALLQQPVNQTTAVNLLLVNSPAFQALLARHWADGAQAAQTGRPGNPVFTFERTTLLDELEIGRLLTFGLIDLLSLPARQGVAATAIERSELAMANSVVEQVTQVRQTWVNAVAARQQAAYARQVADSAKASAELAKRMQEVGNFNRLTRARQQAYYADAVSSLALAEQKATAAREQLVRLLGLTDQQAQQLSLPDRLPDIPTQPLMPAAMNVQQDNRLDVQMARLRLKELNQAQTVSLIGSFLDVDAGIRRDSVFDNAAGTSATRKGYELDLRLPLLDWGDQKRAAYSATTLATLNTLDATLRASNSSLREQYANYRTAWDIAHHYQTEVVPLKKIISDENLLRYNGMLIGVFELLADSREQINAVMGALQAQADFWRADAALKAALVGKPMDTALSSPLRASASAEPAGH</sequence>
<organism evidence="1 2">
    <name type="scientific">Limnobacter humi</name>
    <dbReference type="NCBI Taxonomy" id="1778671"/>
    <lineage>
        <taxon>Bacteria</taxon>
        <taxon>Pseudomonadati</taxon>
        <taxon>Pseudomonadota</taxon>
        <taxon>Betaproteobacteria</taxon>
        <taxon>Burkholderiales</taxon>
        <taxon>Burkholderiaceae</taxon>
        <taxon>Limnobacter</taxon>
    </lineage>
</organism>
<dbReference type="PANTHER" id="PTHR30203:SF24">
    <property type="entry name" value="BLR4935 PROTEIN"/>
    <property type="match status" value="1"/>
</dbReference>
<dbReference type="PANTHER" id="PTHR30203">
    <property type="entry name" value="OUTER MEMBRANE CATION EFFLUX PROTEIN"/>
    <property type="match status" value="1"/>
</dbReference>